<dbReference type="EMBL" id="CAJOBF010007858">
    <property type="protein sequence ID" value="CAF4243157.1"/>
    <property type="molecule type" value="Genomic_DNA"/>
</dbReference>
<accession>A0A820F1M1</accession>
<gene>
    <name evidence="2" type="ORF">OVN521_LOCUS29373</name>
    <name evidence="1" type="ORF">UXM345_LOCUS30298</name>
</gene>
<keyword evidence="3" id="KW-1185">Reference proteome</keyword>
<sequence>MSSHPPKQIDLRQLIYDLLGQMNKCEVVKHLQKEEIARSTIYSIIKRCENGIPIQEKPGKGRPPTLNQKKQLKLRNLVENRIGKLGLKYYKRQSAQVQPKTTRSNGMEVSKVTTEFYRFQEIHRYG</sequence>
<evidence type="ECO:0000313" key="2">
    <source>
        <dbReference type="EMBL" id="CAF4257477.1"/>
    </source>
</evidence>
<evidence type="ECO:0000313" key="3">
    <source>
        <dbReference type="Proteomes" id="UP000663866"/>
    </source>
</evidence>
<comment type="caution">
    <text evidence="2">The sequence shown here is derived from an EMBL/GenBank/DDBJ whole genome shotgun (WGS) entry which is preliminary data.</text>
</comment>
<proteinExistence type="predicted"/>
<name>A0A820F1M1_9BILA</name>
<reference evidence="2" key="1">
    <citation type="submission" date="2021-02" db="EMBL/GenBank/DDBJ databases">
        <authorList>
            <person name="Nowell W R."/>
        </authorList>
    </citation>
    <scope>NUCLEOTIDE SEQUENCE</scope>
</reference>
<evidence type="ECO:0000313" key="1">
    <source>
        <dbReference type="EMBL" id="CAF4243157.1"/>
    </source>
</evidence>
<dbReference type="Proteomes" id="UP000663866">
    <property type="component" value="Unassembled WGS sequence"/>
</dbReference>
<organism evidence="2 3">
    <name type="scientific">Rotaria magnacalcarata</name>
    <dbReference type="NCBI Taxonomy" id="392030"/>
    <lineage>
        <taxon>Eukaryota</taxon>
        <taxon>Metazoa</taxon>
        <taxon>Spiralia</taxon>
        <taxon>Gnathifera</taxon>
        <taxon>Rotifera</taxon>
        <taxon>Eurotatoria</taxon>
        <taxon>Bdelloidea</taxon>
        <taxon>Philodinida</taxon>
        <taxon>Philodinidae</taxon>
        <taxon>Rotaria</taxon>
    </lineage>
</organism>
<protein>
    <submittedName>
        <fullName evidence="2">Uncharacterized protein</fullName>
    </submittedName>
</protein>
<dbReference type="EMBL" id="CAJOBG010009033">
    <property type="protein sequence ID" value="CAF4257477.1"/>
    <property type="molecule type" value="Genomic_DNA"/>
</dbReference>
<dbReference type="AlphaFoldDB" id="A0A820F1M1"/>
<dbReference type="Proteomes" id="UP000663842">
    <property type="component" value="Unassembled WGS sequence"/>
</dbReference>